<protein>
    <recommendedName>
        <fullName evidence="7">Glutamyl-tRNA(Gln) amidotransferase subunit A</fullName>
        <shortName evidence="7">Glu-ADT subunit A</shortName>
        <ecNumber evidence="7">6.3.5.7</ecNumber>
    </recommendedName>
</protein>
<dbReference type="Pfam" id="PF01425">
    <property type="entry name" value="Amidase"/>
    <property type="match status" value="1"/>
</dbReference>
<dbReference type="Gene3D" id="3.90.1300.10">
    <property type="entry name" value="Amidase signature (AS) domain"/>
    <property type="match status" value="1"/>
</dbReference>
<accession>A0A4Y6PRD2</accession>
<keyword evidence="5 7" id="KW-0648">Protein biosynthesis</keyword>
<accession>A0A5B8Y2Z5</accession>
<dbReference type="NCBIfam" id="TIGR00132">
    <property type="entry name" value="gatA"/>
    <property type="match status" value="1"/>
</dbReference>
<keyword evidence="9" id="KW-0808">Transferase</keyword>
<dbReference type="InterPro" id="IPR020556">
    <property type="entry name" value="Amidase_CS"/>
</dbReference>
<keyword evidence="3 7" id="KW-0547">Nucleotide-binding</keyword>
<dbReference type="GO" id="GO:0005524">
    <property type="term" value="F:ATP binding"/>
    <property type="evidence" value="ECO:0007669"/>
    <property type="project" value="UniProtKB-KW"/>
</dbReference>
<feature type="active site" description="Charge relay system" evidence="7">
    <location>
        <position position="79"/>
    </location>
</feature>
<comment type="subunit">
    <text evidence="7">Heterotrimer of A, B and C subunits.</text>
</comment>
<dbReference type="EMBL" id="CP041186">
    <property type="protein sequence ID" value="QDG50800.1"/>
    <property type="molecule type" value="Genomic_DNA"/>
</dbReference>
<organism evidence="9 10">
    <name type="scientific">Persicimonas caeni</name>
    <dbReference type="NCBI Taxonomy" id="2292766"/>
    <lineage>
        <taxon>Bacteria</taxon>
        <taxon>Deltaproteobacteria</taxon>
        <taxon>Bradymonadales</taxon>
        <taxon>Bradymonadaceae</taxon>
        <taxon>Persicimonas</taxon>
    </lineage>
</organism>
<feature type="active site" description="Acyl-ester intermediate" evidence="7">
    <location>
        <position position="178"/>
    </location>
</feature>
<dbReference type="GO" id="GO:0050567">
    <property type="term" value="F:glutaminyl-tRNA synthase (glutamine-hydrolyzing) activity"/>
    <property type="evidence" value="ECO:0007669"/>
    <property type="project" value="UniProtKB-UniRule"/>
</dbReference>
<dbReference type="PROSITE" id="PS00571">
    <property type="entry name" value="AMIDASES"/>
    <property type="match status" value="1"/>
</dbReference>
<proteinExistence type="inferred from homology"/>
<dbReference type="GO" id="GO:0030956">
    <property type="term" value="C:glutamyl-tRNA(Gln) amidotransferase complex"/>
    <property type="evidence" value="ECO:0007669"/>
    <property type="project" value="InterPro"/>
</dbReference>
<evidence type="ECO:0000313" key="10">
    <source>
        <dbReference type="Proteomes" id="UP000315995"/>
    </source>
</evidence>
<dbReference type="GO" id="GO:0006412">
    <property type="term" value="P:translation"/>
    <property type="evidence" value="ECO:0007669"/>
    <property type="project" value="UniProtKB-UniRule"/>
</dbReference>
<comment type="catalytic activity">
    <reaction evidence="6 7">
        <text>L-glutamyl-tRNA(Gln) + L-glutamine + ATP + H2O = L-glutaminyl-tRNA(Gln) + L-glutamate + ADP + phosphate + H(+)</text>
        <dbReference type="Rhea" id="RHEA:17521"/>
        <dbReference type="Rhea" id="RHEA-COMP:9681"/>
        <dbReference type="Rhea" id="RHEA-COMP:9684"/>
        <dbReference type="ChEBI" id="CHEBI:15377"/>
        <dbReference type="ChEBI" id="CHEBI:15378"/>
        <dbReference type="ChEBI" id="CHEBI:29985"/>
        <dbReference type="ChEBI" id="CHEBI:30616"/>
        <dbReference type="ChEBI" id="CHEBI:43474"/>
        <dbReference type="ChEBI" id="CHEBI:58359"/>
        <dbReference type="ChEBI" id="CHEBI:78520"/>
        <dbReference type="ChEBI" id="CHEBI:78521"/>
        <dbReference type="ChEBI" id="CHEBI:456216"/>
        <dbReference type="EC" id="6.3.5.7"/>
    </reaction>
</comment>
<dbReference type="PANTHER" id="PTHR11895">
    <property type="entry name" value="TRANSAMIDASE"/>
    <property type="match status" value="1"/>
</dbReference>
<dbReference type="GO" id="GO:0016740">
    <property type="term" value="F:transferase activity"/>
    <property type="evidence" value="ECO:0007669"/>
    <property type="project" value="UniProtKB-KW"/>
</dbReference>
<comment type="function">
    <text evidence="7">Allows the formation of correctly charged Gln-tRNA(Gln) through the transamidation of misacylated Glu-tRNA(Gln) in organisms which lack glutaminyl-tRNA synthetase. The reaction takes place in the presence of glutamine and ATP through an activated gamma-phospho-Glu-tRNA(Gln).</text>
</comment>
<keyword evidence="2 7" id="KW-0436">Ligase</keyword>
<comment type="similarity">
    <text evidence="1 7">Belongs to the amidase family. GatA subfamily.</text>
</comment>
<dbReference type="SUPFAM" id="SSF75304">
    <property type="entry name" value="Amidase signature (AS) enzymes"/>
    <property type="match status" value="1"/>
</dbReference>
<dbReference type="Proteomes" id="UP000315995">
    <property type="component" value="Chromosome"/>
</dbReference>
<dbReference type="InterPro" id="IPR023631">
    <property type="entry name" value="Amidase_dom"/>
</dbReference>
<feature type="active site" description="Charge relay system" evidence="7">
    <location>
        <position position="154"/>
    </location>
</feature>
<evidence type="ECO:0000256" key="5">
    <source>
        <dbReference type="ARBA" id="ARBA00022917"/>
    </source>
</evidence>
<sequence length="476" mass="49834">MSLNAKTISELIEAFEAGEATAEDAAGAVLDAIEAGENLNAFISVRERDAVLAEARAVDEARQNGAELGALAGVPVAVKDNLCVKGGQTTAASRMLAEFEAPYSATVVERLQDAGAILVGKTNLDEFAMGSSNENSFFGPALNPHDPERVPGGSSGGSAVAVAANQCVAALGSDTGGSIRQPASHCGVVGVKPTYGRVSRYGLIAFASSLDQVGPLTRSVDDAARLLEVICGFDPRDATSARRDVPKFTDAVGRGVEGLKLGVPKEYFASEVGVDDEVGALVRAAIDDLEAQGAELVEVSLPHTEYAVATYYLIATAEASSNLARYDGARYGFRAEGEDLVEMYENSRSEGFGDEVKRRIMLGTYVLSAGYYDQYYGKAQQVRTLIRQDFDDAFDKVDAIVAPTAPTPAFALGDKSENPLQMYLEDIFTISCNLAGLPGMSVPCGATAAGLPVGLQVLAPAFDEETMLAIGAVVEA</sequence>
<evidence type="ECO:0000256" key="2">
    <source>
        <dbReference type="ARBA" id="ARBA00022598"/>
    </source>
</evidence>
<feature type="domain" description="Amidase" evidence="8">
    <location>
        <begin position="28"/>
        <end position="468"/>
    </location>
</feature>
<evidence type="ECO:0000256" key="4">
    <source>
        <dbReference type="ARBA" id="ARBA00022840"/>
    </source>
</evidence>
<dbReference type="InterPro" id="IPR004412">
    <property type="entry name" value="GatA"/>
</dbReference>
<reference evidence="9 10" key="1">
    <citation type="submission" date="2019-06" db="EMBL/GenBank/DDBJ databases">
        <title>Persicimonas caeni gen. nov., sp. nov., a predatory bacterium isolated from solar saltern.</title>
        <authorList>
            <person name="Wang S."/>
        </authorList>
    </citation>
    <scope>NUCLEOTIDE SEQUENCE [LARGE SCALE GENOMIC DNA]</scope>
    <source>
        <strain evidence="9 10">YN101</strain>
    </source>
</reference>
<evidence type="ECO:0000313" key="9">
    <source>
        <dbReference type="EMBL" id="QDG50800.1"/>
    </source>
</evidence>
<dbReference type="OrthoDB" id="9811471at2"/>
<dbReference type="InterPro" id="IPR000120">
    <property type="entry name" value="Amidase"/>
</dbReference>
<evidence type="ECO:0000256" key="6">
    <source>
        <dbReference type="ARBA" id="ARBA00047407"/>
    </source>
</evidence>
<evidence type="ECO:0000256" key="3">
    <source>
        <dbReference type="ARBA" id="ARBA00022741"/>
    </source>
</evidence>
<keyword evidence="4 7" id="KW-0067">ATP-binding</keyword>
<dbReference type="PANTHER" id="PTHR11895:SF151">
    <property type="entry name" value="GLUTAMYL-TRNA(GLN) AMIDOTRANSFERASE SUBUNIT A"/>
    <property type="match status" value="1"/>
</dbReference>
<evidence type="ECO:0000259" key="8">
    <source>
        <dbReference type="Pfam" id="PF01425"/>
    </source>
</evidence>
<dbReference type="EC" id="6.3.5.7" evidence="7"/>
<evidence type="ECO:0000256" key="7">
    <source>
        <dbReference type="HAMAP-Rule" id="MF_00120"/>
    </source>
</evidence>
<dbReference type="RefSeq" id="WP_141197292.1">
    <property type="nucleotide sequence ID" value="NZ_CP041186.1"/>
</dbReference>
<dbReference type="HAMAP" id="MF_00120">
    <property type="entry name" value="GatA"/>
    <property type="match status" value="1"/>
</dbReference>
<keyword evidence="10" id="KW-1185">Reference proteome</keyword>
<evidence type="ECO:0000256" key="1">
    <source>
        <dbReference type="ARBA" id="ARBA00008069"/>
    </source>
</evidence>
<dbReference type="AlphaFoldDB" id="A0A4Y6PRD2"/>
<dbReference type="InterPro" id="IPR036928">
    <property type="entry name" value="AS_sf"/>
</dbReference>
<name>A0A4Y6PRD2_PERCE</name>
<gene>
    <name evidence="7 9" type="primary">gatA</name>
    <name evidence="9" type="ORF">FIV42_08670</name>
</gene>